<comment type="caution">
    <text evidence="3">The sequence shown here is derived from an EMBL/GenBank/DDBJ whole genome shotgun (WGS) entry which is preliminary data.</text>
</comment>
<sequence length="1494" mass="163605">MIYLMTQDTSCSKIYQTGNHTNQLQVASKGFNGKCIDRSMREIGQKLSSIMTNHLTTANLLQRSYEVSDVKIELSDEKQKQDMVQICNIQEVSYHRSHSTTMDTENILSVSKNKLEVSDDKFRNQLIKCSLQDVQQLGANPTGGPIHFTFAGTNLEQCIRVFVQSVLSANSFVTEEQFKLNELKSEQKIDLESNMILTVQQYNDQFGCKSSNNPTYFADLLTLMIDRIMLRSIREDNKGFFNTSGDAYYVSSTGSDTNPCSLSQQCRTLNAANVKNNVNNASEYTVYILDNTTLSSNLEITQTSTPRVFTNNPTSSTINSKIQINTGGQFNITGSAHFEWITFTMQSGVSNVDGGIINANLSTGGALYLRASNQAQAILSGTNFYNCSSIFSGGGLFIVLYESVQLTISGTCLFYNCSNTNSSGGGCFIQTSLNSNCTINITGELQFDQCKANEAGGMFLVDFGKGNTEINNLTFKDCNVKNSAGGGLQITIMSDAQVTITGKCTFLNCQCIGTSLITGGGGGLNLRVNGSGSIINFTGKFEFDQCKANYGGGIYISTQNSSINIINSQFLNCRAITSGGGIYSDIQSNESVELRNVTFDNCSAVNGGASYSSISAGGKLIFKDSCKFSQCKATSGNGGAIYIDIDFDSEFEFIINDATIRECEAKTNTSSSSPTGYGGGIFLTGTGDYDPLTKILDFKGMKIIGNNADNGGLSLYVAMSKLAEWCRTGIAGEYVKGNYTDRISNKSELQGIPVDSINFKALLIDQLQLAQKPLEYYWNVPQQDIWHVQSGLVQLISAEDQFQCGNIDDPCVTIEYALKQISIRKGGSETSSISEKKIGITQGGFELSDPIEFNQQSYTGEIKIMKQMYGTSSAMNGQAQLTIKKGGDQSIVENDQNGWISAIGGLQLRIYGIKIITDQSKLTIPIIYIQDSDSLLELNAVTFSGIKLSPTTEAKGIVHILQNSQFIASNCIFENIQIEEQGGNAIRLVNNGQFPFTVALNTCEFNNINSVGDSNSRGGSAIYMENNNGIQLHIDESCQFYKCITDKGNGGAIYVETDFTSEFEFKINSATIKECQIKADTTKDLPPTGYGGGIFLIGSGDYDPSTNRLDLTGMNITGNTAEKAGQSLYVVMTKLQEWCRTGTQGQYVKGNYSDTLSNTNEIEGIAKDQSSFNTLYPQEIQAQQNHLQYFWTSQIASLISVGVILNVSNTDAPLQFSIKGRGMIQDKLCVKLIEIESKTSVNLILILKQANAIEVVYPPEDGSGAPITVTGDPSGEQTATFGMKDYQWYDSQKKYNILLSNDRKIFTGVEGKEDSGISLDVEEIVVEEPKEIDSPGGFKLTMWMYILIGGVAFLIIVIVIIIICCICRHKRQKDRKEENIQMNTYNQTYKQEPYVPQSSAYSYNSPSSSSYVNQNQSQLQNQGNYSARMNQSSVYPQSLSQAGPDVDIVAQILNPQTFKKERNPVMPAPAPIDPNAPFNTTWDKSDFEKVKKLG</sequence>
<accession>A0A5J4VG73</accession>
<keyword evidence="2" id="KW-1133">Transmembrane helix</keyword>
<dbReference type="EMBL" id="SNRW01007352">
    <property type="protein sequence ID" value="KAA6381389.1"/>
    <property type="molecule type" value="Genomic_DNA"/>
</dbReference>
<protein>
    <submittedName>
        <fullName evidence="3">Uncharacterized protein</fullName>
    </submittedName>
</protein>
<reference evidence="3 4" key="1">
    <citation type="submission" date="2019-03" db="EMBL/GenBank/DDBJ databases">
        <title>Single cell metagenomics reveals metabolic interactions within the superorganism composed of flagellate Streblomastix strix and complex community of Bacteroidetes bacteria on its surface.</title>
        <authorList>
            <person name="Treitli S.C."/>
            <person name="Kolisko M."/>
            <person name="Husnik F."/>
            <person name="Keeling P."/>
            <person name="Hampl V."/>
        </authorList>
    </citation>
    <scope>NUCLEOTIDE SEQUENCE [LARGE SCALE GENOMIC DNA]</scope>
    <source>
        <strain evidence="3">ST1C</strain>
    </source>
</reference>
<evidence type="ECO:0000313" key="4">
    <source>
        <dbReference type="Proteomes" id="UP000324800"/>
    </source>
</evidence>
<feature type="region of interest" description="Disordered" evidence="1">
    <location>
        <begin position="1398"/>
        <end position="1424"/>
    </location>
</feature>
<evidence type="ECO:0000256" key="1">
    <source>
        <dbReference type="SAM" id="MobiDB-lite"/>
    </source>
</evidence>
<feature type="region of interest" description="Disordered" evidence="1">
    <location>
        <begin position="1459"/>
        <end position="1494"/>
    </location>
</feature>
<name>A0A5J4VG73_9EUKA</name>
<feature type="transmembrane region" description="Helical" evidence="2">
    <location>
        <begin position="1342"/>
        <end position="1367"/>
    </location>
</feature>
<proteinExistence type="predicted"/>
<organism evidence="3 4">
    <name type="scientific">Streblomastix strix</name>
    <dbReference type="NCBI Taxonomy" id="222440"/>
    <lineage>
        <taxon>Eukaryota</taxon>
        <taxon>Metamonada</taxon>
        <taxon>Preaxostyla</taxon>
        <taxon>Oxymonadida</taxon>
        <taxon>Streblomastigidae</taxon>
        <taxon>Streblomastix</taxon>
    </lineage>
</organism>
<feature type="compositionally biased region" description="Basic and acidic residues" evidence="1">
    <location>
        <begin position="1483"/>
        <end position="1494"/>
    </location>
</feature>
<dbReference type="Proteomes" id="UP000324800">
    <property type="component" value="Unassembled WGS sequence"/>
</dbReference>
<gene>
    <name evidence="3" type="ORF">EZS28_023084</name>
</gene>
<dbReference type="SUPFAM" id="SSF51126">
    <property type="entry name" value="Pectin lyase-like"/>
    <property type="match status" value="1"/>
</dbReference>
<evidence type="ECO:0000313" key="3">
    <source>
        <dbReference type="EMBL" id="KAA6381389.1"/>
    </source>
</evidence>
<keyword evidence="2" id="KW-0472">Membrane</keyword>
<feature type="non-terminal residue" evidence="3">
    <location>
        <position position="1494"/>
    </location>
</feature>
<evidence type="ECO:0000256" key="2">
    <source>
        <dbReference type="SAM" id="Phobius"/>
    </source>
</evidence>
<keyword evidence="2" id="KW-0812">Transmembrane</keyword>
<dbReference type="InterPro" id="IPR011050">
    <property type="entry name" value="Pectin_lyase_fold/virulence"/>
</dbReference>